<evidence type="ECO:0000259" key="1">
    <source>
        <dbReference type="Pfam" id="PF00408"/>
    </source>
</evidence>
<evidence type="ECO:0000313" key="3">
    <source>
        <dbReference type="Proteomes" id="UP000216779"/>
    </source>
</evidence>
<gene>
    <name evidence="2" type="primary">glmM</name>
    <name evidence="2" type="ORF">B7Z70_05485</name>
</gene>
<comment type="caution">
    <text evidence="2">The sequence shown here is derived from an EMBL/GenBank/DDBJ whole genome shotgun (WGS) entry which is preliminary data.</text>
</comment>
<evidence type="ECO:0000313" key="2">
    <source>
        <dbReference type="EMBL" id="OYV81474.1"/>
    </source>
</evidence>
<dbReference type="Pfam" id="PF00408">
    <property type="entry name" value="PGM_PMM_IV"/>
    <property type="match status" value="1"/>
</dbReference>
<proteinExistence type="predicted"/>
<dbReference type="Proteomes" id="UP000216779">
    <property type="component" value="Unassembled WGS sequence"/>
</dbReference>
<feature type="domain" description="Alpha-D-phosphohexomutase C-terminal" evidence="1">
    <location>
        <begin position="28"/>
        <end position="77"/>
    </location>
</feature>
<protein>
    <submittedName>
        <fullName evidence="2">Phosphoglucosamine mutase</fullName>
    </submittedName>
</protein>
<dbReference type="InterPro" id="IPR005843">
    <property type="entry name" value="A-D-PHexomutase_C"/>
</dbReference>
<reference evidence="2 3" key="1">
    <citation type="submission" date="2017-03" db="EMBL/GenBank/DDBJ databases">
        <title>Lifting the veil on microbial sulfur biogeochemistry in mining wastewaters.</title>
        <authorList>
            <person name="Kantor R.S."/>
            <person name="Colenbrander Nelson T."/>
            <person name="Marshall S."/>
            <person name="Bennett D."/>
            <person name="Apte S."/>
            <person name="Camacho D."/>
            <person name="Thomas B.C."/>
            <person name="Warren L.A."/>
            <person name="Banfield J.F."/>
        </authorList>
    </citation>
    <scope>NUCLEOTIDE SEQUENCE [LARGE SCALE GENOMIC DNA]</scope>
    <source>
        <strain evidence="2">21-59-9</strain>
    </source>
</reference>
<feature type="non-terminal residue" evidence="2">
    <location>
        <position position="1"/>
    </location>
</feature>
<dbReference type="Gene3D" id="3.30.310.50">
    <property type="entry name" value="Alpha-D-phosphohexomutase, C-terminal domain"/>
    <property type="match status" value="1"/>
</dbReference>
<accession>A0A257T7W6</accession>
<name>A0A257T7W6_9PROT</name>
<dbReference type="InterPro" id="IPR036900">
    <property type="entry name" value="A-D-PHexomutase_C_sf"/>
</dbReference>
<dbReference type="GO" id="GO:0016868">
    <property type="term" value="F:intramolecular phosphotransferase activity"/>
    <property type="evidence" value="ECO:0007669"/>
    <property type="project" value="InterPro"/>
</dbReference>
<dbReference type="SUPFAM" id="SSF55957">
    <property type="entry name" value="Phosphoglucomutase, C-terminal domain"/>
    <property type="match status" value="1"/>
</dbReference>
<organism evidence="2 3">
    <name type="scientific">Acidithiobacillus ferrivorans</name>
    <dbReference type="NCBI Taxonomy" id="160808"/>
    <lineage>
        <taxon>Bacteria</taxon>
        <taxon>Pseudomonadati</taxon>
        <taxon>Pseudomonadota</taxon>
        <taxon>Acidithiobacillia</taxon>
        <taxon>Acidithiobacillales</taxon>
        <taxon>Acidithiobacillaceae</taxon>
        <taxon>Acidithiobacillus</taxon>
    </lineage>
</organism>
<sequence length="94" mass="9862">LREGYRPFPQVLKSVRMAGAHSLLDQPLAHQLIADAEDRLGGTGRLLVRPSGTEPVLRIMVEAASADVAADVAAMLTAELAKLALTHAVPGALN</sequence>
<dbReference type="AlphaFoldDB" id="A0A257T7W6"/>
<dbReference type="EMBL" id="NCBC01000142">
    <property type="protein sequence ID" value="OYV81474.1"/>
    <property type="molecule type" value="Genomic_DNA"/>
</dbReference>